<feature type="compositionally biased region" description="Polar residues" evidence="10">
    <location>
        <begin position="222"/>
        <end position="236"/>
    </location>
</feature>
<dbReference type="InterPro" id="IPR000286">
    <property type="entry name" value="HDACs"/>
</dbReference>
<comment type="similarity">
    <text evidence="2">Belongs to the histone deacetylase family. HD type 2 subfamily.</text>
</comment>
<dbReference type="PANTHER" id="PTHR10625:SF5">
    <property type="entry name" value="HISTONE DEACETYLASE"/>
    <property type="match status" value="1"/>
</dbReference>
<evidence type="ECO:0000256" key="6">
    <source>
        <dbReference type="ARBA" id="ARBA00022853"/>
    </source>
</evidence>
<dbReference type="Proteomes" id="UP000230066">
    <property type="component" value="Unassembled WGS sequence"/>
</dbReference>
<evidence type="ECO:0000256" key="8">
    <source>
        <dbReference type="ARBA" id="ARBA00023163"/>
    </source>
</evidence>
<gene>
    <name evidence="12" type="ORF">D915_006095</name>
</gene>
<dbReference type="GO" id="GO:0141221">
    <property type="term" value="F:histone deacetylase activity, hydrolytic mechanism"/>
    <property type="evidence" value="ECO:0007669"/>
    <property type="project" value="UniProtKB-EC"/>
</dbReference>
<accession>A0A4E0R3V8</accession>
<reference evidence="12" key="1">
    <citation type="submission" date="2019-03" db="EMBL/GenBank/DDBJ databases">
        <title>Improved annotation for the trematode Fasciola hepatica.</title>
        <authorList>
            <person name="Choi Y.-J."/>
            <person name="Martin J."/>
            <person name="Mitreva M."/>
        </authorList>
    </citation>
    <scope>NUCLEOTIDE SEQUENCE [LARGE SCALE GENOMIC DNA]</scope>
</reference>
<dbReference type="Pfam" id="PF00850">
    <property type="entry name" value="Hist_deacetyl"/>
    <property type="match status" value="2"/>
</dbReference>
<feature type="region of interest" description="Disordered" evidence="10">
    <location>
        <begin position="370"/>
        <end position="394"/>
    </location>
</feature>
<name>A0A4E0R3V8_FASHE</name>
<keyword evidence="8" id="KW-0804">Transcription</keyword>
<evidence type="ECO:0000256" key="4">
    <source>
        <dbReference type="ARBA" id="ARBA00022491"/>
    </source>
</evidence>
<comment type="caution">
    <text evidence="12">The sequence shown here is derived from an EMBL/GenBank/DDBJ whole genome shotgun (WGS) entry which is preliminary data.</text>
</comment>
<keyword evidence="7" id="KW-0805">Transcription regulation</keyword>
<feature type="compositionally biased region" description="Basic and acidic residues" evidence="10">
    <location>
        <begin position="879"/>
        <end position="890"/>
    </location>
</feature>
<feature type="compositionally biased region" description="Low complexity" evidence="10">
    <location>
        <begin position="965"/>
        <end position="977"/>
    </location>
</feature>
<dbReference type="AlphaFoldDB" id="A0A4E0R3V8"/>
<dbReference type="InterPro" id="IPR023696">
    <property type="entry name" value="Ureohydrolase_dom_sf"/>
</dbReference>
<evidence type="ECO:0000259" key="11">
    <source>
        <dbReference type="Pfam" id="PF00850"/>
    </source>
</evidence>
<evidence type="ECO:0000256" key="5">
    <source>
        <dbReference type="ARBA" id="ARBA00022801"/>
    </source>
</evidence>
<feature type="compositionally biased region" description="Pro residues" evidence="10">
    <location>
        <begin position="985"/>
        <end position="996"/>
    </location>
</feature>
<evidence type="ECO:0000256" key="2">
    <source>
        <dbReference type="ARBA" id="ARBA00007738"/>
    </source>
</evidence>
<keyword evidence="9" id="KW-0539">Nucleus</keyword>
<feature type="domain" description="Histone deacetylase" evidence="11">
    <location>
        <begin position="567"/>
        <end position="786"/>
    </location>
</feature>
<feature type="region of interest" description="Disordered" evidence="10">
    <location>
        <begin position="965"/>
        <end position="996"/>
    </location>
</feature>
<feature type="compositionally biased region" description="Basic and acidic residues" evidence="10">
    <location>
        <begin position="836"/>
        <end position="846"/>
    </location>
</feature>
<sequence length="1227" mass="132812">PYPKVKQRLKTYLLNRRKQSTGTVGVGIGNRPRRGDDRYVIGSQVNFSQGAELSPSSVGQQSFGGGNGVGGLWDSNDSANSFDSDWNEMTTGDRFFQPFSSCHTNALDSHETCSASDKLLLQLTEMLARTGRFTTSNPDMLHQFRQQMLLLNFAKTVSDSATKPTTGQTRTDLRKTISEPDLVETGYPWPLRLVSHLISQTAGGVPEPETSAGPTNEYWNPVSSAGTVSSGCHPSGTTKTATTITSATTTGAPLHWSSGHELRSSSTAGIHHSLGILNTNVPRPVVLEPLVEPPFHIDSSGSSGERTADPSEEQCPLSTAAGTTQRDLNSVTFSCPTKQMDLRVPLESSTSVDSAFLVHARTKTHLNAVGGSFPTFSHESPPPDHSPRPSNPHEVAMDWESEAVTEPAPPPLTLSDSGSSLDSNLFTAVTRDSCAELQEAQERIFELWCGLPVEDWCTTSSSPLHTSKDTTEQSSHLPTAVAFDPEMLHHKCLCSSAYDLTVHPESPARMSVLFSQLIESRIHIPPHLPLTSTDLFAIVQAALTAESPEVQRDLSRYAGLNPRFWHALLSRVPLIGLCRLIRARMVTEDELRIFHSEDHIISFGRASSNKRFSTHIDSTPSPPSLEMFYRSLVNRRRKSDTGAKLTFSPRLCKLSCGGLGVDSDTVWNPNATARAARLATGQVLCLAHKVAKHELRNGFALVRPPGHHAEPGLAMGFCYFNSVAVAALHLLRNRLVSRLLILDWDIHHGNGTKLSTLHPGLVYVSIHRHDGGTFFPGTGTVTDSLVGAINNQSGTTDGTGIPGKGSPSQLINIAWGGPARLDTSDALEAQSSTGDEQDRKLSDARDTAFSTKPVDMSGKDAVDRRQIWRQYYSQHRHPDHSNRPNVERTSGDTSTGSAFHSVPRDVNPSCSCQLINCGNSTGSSHACSLCFSHRSSSGSLSIQPSVGAFATAASAFYRLPEDEVSASTSSSSSPPKKSSMEQHSPPQPPTEYPPDPVLGLSDAEYLAAIRCVVIPVLNEFKPEMILVSAGFDAAHGHPEQLGGYSVSPGTFAWITRQCMSVTNSRVVLALEGGYIPSVVSDCVIQCLNSLILPAPRTSWVPTLHDPSLRSIGSPVDPEGYMDAWLSASDLIAHSELTRSPRPEAVSSIMATINHQARQGWRCFANVSEDNVAMSFSDAMEWEQNLHGPRSSSNPGSIDLSIRNAEFDSKMRNSPLTEGLAQLHMDQC</sequence>
<protein>
    <recommendedName>
        <fullName evidence="3">histone deacetylase</fullName>
        <ecNumber evidence="3">3.5.1.98</ecNumber>
    </recommendedName>
</protein>
<proteinExistence type="inferred from homology"/>
<evidence type="ECO:0000313" key="12">
    <source>
        <dbReference type="EMBL" id="THD22979.1"/>
    </source>
</evidence>
<evidence type="ECO:0000256" key="1">
    <source>
        <dbReference type="ARBA" id="ARBA00004123"/>
    </source>
</evidence>
<dbReference type="SUPFAM" id="SSF52768">
    <property type="entry name" value="Arginase/deacetylase"/>
    <property type="match status" value="2"/>
</dbReference>
<evidence type="ECO:0000256" key="7">
    <source>
        <dbReference type="ARBA" id="ARBA00023015"/>
    </source>
</evidence>
<feature type="region of interest" description="Disordered" evidence="10">
    <location>
        <begin position="293"/>
        <end position="325"/>
    </location>
</feature>
<dbReference type="InterPro" id="IPR037138">
    <property type="entry name" value="His_deacetylse_dom_sf"/>
</dbReference>
<dbReference type="GO" id="GO:0000118">
    <property type="term" value="C:histone deacetylase complex"/>
    <property type="evidence" value="ECO:0007669"/>
    <property type="project" value="TreeGrafter"/>
</dbReference>
<feature type="region of interest" description="Disordered" evidence="10">
    <location>
        <begin position="872"/>
        <end position="900"/>
    </location>
</feature>
<evidence type="ECO:0000256" key="9">
    <source>
        <dbReference type="ARBA" id="ARBA00023242"/>
    </source>
</evidence>
<keyword evidence="6" id="KW-0156">Chromatin regulator</keyword>
<evidence type="ECO:0000256" key="3">
    <source>
        <dbReference type="ARBA" id="ARBA00012111"/>
    </source>
</evidence>
<feature type="region of interest" description="Disordered" evidence="10">
    <location>
        <begin position="826"/>
        <end position="860"/>
    </location>
</feature>
<feature type="non-terminal residue" evidence="12">
    <location>
        <position position="1"/>
    </location>
</feature>
<dbReference type="EMBL" id="JXXN02002411">
    <property type="protein sequence ID" value="THD22979.1"/>
    <property type="molecule type" value="Genomic_DNA"/>
</dbReference>
<feature type="domain" description="Histone deacetylase" evidence="11">
    <location>
        <begin position="999"/>
        <end position="1089"/>
    </location>
</feature>
<dbReference type="PANTHER" id="PTHR10625">
    <property type="entry name" value="HISTONE DEACETYLASE HDAC1-RELATED"/>
    <property type="match status" value="1"/>
</dbReference>
<dbReference type="InterPro" id="IPR023801">
    <property type="entry name" value="His_deacetylse_dom"/>
</dbReference>
<dbReference type="GO" id="GO:0040029">
    <property type="term" value="P:epigenetic regulation of gene expression"/>
    <property type="evidence" value="ECO:0007669"/>
    <property type="project" value="TreeGrafter"/>
</dbReference>
<dbReference type="Gene3D" id="3.40.800.20">
    <property type="entry name" value="Histone deacetylase domain"/>
    <property type="match status" value="2"/>
</dbReference>
<feature type="compositionally biased region" description="Polar residues" evidence="10">
    <location>
        <begin position="316"/>
        <end position="325"/>
    </location>
</feature>
<dbReference type="EC" id="3.5.1.98" evidence="3"/>
<keyword evidence="13" id="KW-1185">Reference proteome</keyword>
<feature type="region of interest" description="Disordered" evidence="10">
    <location>
        <begin position="222"/>
        <end position="241"/>
    </location>
</feature>
<evidence type="ECO:0000256" key="10">
    <source>
        <dbReference type="SAM" id="MobiDB-lite"/>
    </source>
</evidence>
<evidence type="ECO:0000313" key="13">
    <source>
        <dbReference type="Proteomes" id="UP000230066"/>
    </source>
</evidence>
<organism evidence="12 13">
    <name type="scientific">Fasciola hepatica</name>
    <name type="common">Liver fluke</name>
    <dbReference type="NCBI Taxonomy" id="6192"/>
    <lineage>
        <taxon>Eukaryota</taxon>
        <taxon>Metazoa</taxon>
        <taxon>Spiralia</taxon>
        <taxon>Lophotrochozoa</taxon>
        <taxon>Platyhelminthes</taxon>
        <taxon>Trematoda</taxon>
        <taxon>Digenea</taxon>
        <taxon>Plagiorchiida</taxon>
        <taxon>Echinostomata</taxon>
        <taxon>Echinostomatoidea</taxon>
        <taxon>Fasciolidae</taxon>
        <taxon>Fasciola</taxon>
    </lineage>
</organism>
<keyword evidence="4" id="KW-0678">Repressor</keyword>
<comment type="subcellular location">
    <subcellularLocation>
        <location evidence="1">Nucleus</location>
    </subcellularLocation>
</comment>
<dbReference type="PRINTS" id="PR01270">
    <property type="entry name" value="HDASUPER"/>
</dbReference>
<keyword evidence="5" id="KW-0378">Hydrolase</keyword>